<protein>
    <recommendedName>
        <fullName evidence="2 10">RNA polymerase sigma-54 factor</fullName>
    </recommendedName>
</protein>
<dbReference type="Pfam" id="PF00309">
    <property type="entry name" value="Sigma54_AID"/>
    <property type="match status" value="1"/>
</dbReference>
<feature type="region of interest" description="Disordered" evidence="11">
    <location>
        <begin position="87"/>
        <end position="106"/>
    </location>
</feature>
<feature type="domain" description="RNA polymerase sigma factor 54 core-binding" evidence="13">
    <location>
        <begin position="104"/>
        <end position="296"/>
    </location>
</feature>
<reference evidence="14 15" key="1">
    <citation type="journal article" date="2021" name="Sci. Rep.">
        <title>Genome analysis of a halophilic bacterium Halomonas malpeensis YU-PRIM-29(T) reveals its exopolysaccharide and pigment producing capabilities.</title>
        <authorList>
            <person name="Athmika"/>
            <person name="Ghate S.D."/>
            <person name="Arun A.B."/>
            <person name="Rao S.S."/>
            <person name="Kumar S.T.A."/>
            <person name="Kandiyil M.K."/>
            <person name="Saptami K."/>
            <person name="Rekha P.D."/>
        </authorList>
    </citation>
    <scope>NUCLEOTIDE SEQUENCE [LARGE SCALE GENOMIC DNA]</scope>
    <source>
        <strain evidence="15">prim 29</strain>
    </source>
</reference>
<name>A0ABS8DTP6_9GAMM</name>
<keyword evidence="8 10" id="KW-0238">DNA-binding</keyword>
<dbReference type="InterPro" id="IPR038709">
    <property type="entry name" value="RpoN_core-bd_sf"/>
</dbReference>
<keyword evidence="3 10" id="KW-0240">DNA-directed RNA polymerase</keyword>
<evidence type="ECO:0000256" key="2">
    <source>
        <dbReference type="ARBA" id="ARBA00019942"/>
    </source>
</evidence>
<dbReference type="NCBIfam" id="TIGR02395">
    <property type="entry name" value="rpoN_sigma"/>
    <property type="match status" value="1"/>
</dbReference>
<evidence type="ECO:0000256" key="8">
    <source>
        <dbReference type="ARBA" id="ARBA00023125"/>
    </source>
</evidence>
<dbReference type="Gene3D" id="1.10.10.1330">
    <property type="entry name" value="RNA polymerase sigma-54 factor, core-binding domain"/>
    <property type="match status" value="1"/>
</dbReference>
<organism evidence="14 15">
    <name type="scientific">Vreelandella malpeensis</name>
    <dbReference type="NCBI Taxonomy" id="1172368"/>
    <lineage>
        <taxon>Bacteria</taxon>
        <taxon>Pseudomonadati</taxon>
        <taxon>Pseudomonadota</taxon>
        <taxon>Gammaproteobacteria</taxon>
        <taxon>Oceanospirillales</taxon>
        <taxon>Halomonadaceae</taxon>
        <taxon>Vreelandella</taxon>
    </lineage>
</organism>
<dbReference type="EMBL" id="WHVL01000004">
    <property type="protein sequence ID" value="MCB8889702.1"/>
    <property type="molecule type" value="Genomic_DNA"/>
</dbReference>
<gene>
    <name evidence="14" type="ORF">GEV37_11310</name>
</gene>
<keyword evidence="9 10" id="KW-0804">Transcription</keyword>
<evidence type="ECO:0000256" key="11">
    <source>
        <dbReference type="SAM" id="MobiDB-lite"/>
    </source>
</evidence>
<dbReference type="PROSITE" id="PS00718">
    <property type="entry name" value="SIGMA54_2"/>
    <property type="match status" value="1"/>
</dbReference>
<dbReference type="PANTHER" id="PTHR32248">
    <property type="entry name" value="RNA POLYMERASE SIGMA-54 FACTOR"/>
    <property type="match status" value="1"/>
</dbReference>
<keyword evidence="7 10" id="KW-0731">Sigma factor</keyword>
<keyword evidence="6 10" id="KW-0805">Transcription regulation</keyword>
<evidence type="ECO:0000256" key="3">
    <source>
        <dbReference type="ARBA" id="ARBA00022478"/>
    </source>
</evidence>
<dbReference type="InterPro" id="IPR007634">
    <property type="entry name" value="RNA_pol_sigma_54_DNA-bd"/>
</dbReference>
<comment type="caution">
    <text evidence="14">The sequence shown here is derived from an EMBL/GenBank/DDBJ whole genome shotgun (WGS) entry which is preliminary data.</text>
</comment>
<keyword evidence="4 10" id="KW-0808">Transferase</keyword>
<keyword evidence="15" id="KW-1185">Reference proteome</keyword>
<evidence type="ECO:0000256" key="6">
    <source>
        <dbReference type="ARBA" id="ARBA00023015"/>
    </source>
</evidence>
<dbReference type="Proteomes" id="UP001319882">
    <property type="component" value="Unassembled WGS sequence"/>
</dbReference>
<dbReference type="Gene3D" id="1.10.10.60">
    <property type="entry name" value="Homeodomain-like"/>
    <property type="match status" value="1"/>
</dbReference>
<dbReference type="NCBIfam" id="NF009118">
    <property type="entry name" value="PRK12469.1"/>
    <property type="match status" value="1"/>
</dbReference>
<dbReference type="InterPro" id="IPR000394">
    <property type="entry name" value="RNA_pol_sigma_54"/>
</dbReference>
<dbReference type="PRINTS" id="PR00045">
    <property type="entry name" value="SIGMA54FCT"/>
</dbReference>
<evidence type="ECO:0000256" key="4">
    <source>
        <dbReference type="ARBA" id="ARBA00022679"/>
    </source>
</evidence>
<evidence type="ECO:0000256" key="10">
    <source>
        <dbReference type="PIRNR" id="PIRNR000774"/>
    </source>
</evidence>
<evidence type="ECO:0000259" key="12">
    <source>
        <dbReference type="Pfam" id="PF04552"/>
    </source>
</evidence>
<comment type="similarity">
    <text evidence="1 10">Belongs to the sigma-54 factor family.</text>
</comment>
<feature type="region of interest" description="Disordered" evidence="11">
    <location>
        <begin position="45"/>
        <end position="73"/>
    </location>
</feature>
<dbReference type="GO" id="GO:0003899">
    <property type="term" value="F:DNA-directed RNA polymerase activity"/>
    <property type="evidence" value="ECO:0007669"/>
    <property type="project" value="UniProtKB-EC"/>
</dbReference>
<dbReference type="PIRSF" id="PIRSF000774">
    <property type="entry name" value="RpoN"/>
    <property type="match status" value="1"/>
</dbReference>
<comment type="function">
    <text evidence="10">Sigma factors are initiation factors that promote the attachment of RNA polymerase to specific initiation sites and are then released.</text>
</comment>
<dbReference type="PROSITE" id="PS00717">
    <property type="entry name" value="SIGMA54_1"/>
    <property type="match status" value="1"/>
</dbReference>
<dbReference type="PANTHER" id="PTHR32248:SF4">
    <property type="entry name" value="RNA POLYMERASE SIGMA-54 FACTOR"/>
    <property type="match status" value="1"/>
</dbReference>
<accession>A0ABS8DTP6</accession>
<keyword evidence="5 10" id="KW-0548">Nucleotidyltransferase</keyword>
<dbReference type="NCBIfam" id="NF004595">
    <property type="entry name" value="PRK05932.1-2"/>
    <property type="match status" value="1"/>
</dbReference>
<evidence type="ECO:0000256" key="9">
    <source>
        <dbReference type="ARBA" id="ARBA00023163"/>
    </source>
</evidence>
<dbReference type="RefSeq" id="WP_227390369.1">
    <property type="nucleotide sequence ID" value="NZ_JBHSCJ010000002.1"/>
</dbReference>
<evidence type="ECO:0000259" key="13">
    <source>
        <dbReference type="Pfam" id="PF04963"/>
    </source>
</evidence>
<evidence type="ECO:0000313" key="15">
    <source>
        <dbReference type="Proteomes" id="UP001319882"/>
    </source>
</evidence>
<dbReference type="Pfam" id="PF04963">
    <property type="entry name" value="Sigma54_CBD"/>
    <property type="match status" value="1"/>
</dbReference>
<evidence type="ECO:0000256" key="5">
    <source>
        <dbReference type="ARBA" id="ARBA00022695"/>
    </source>
</evidence>
<evidence type="ECO:0000256" key="7">
    <source>
        <dbReference type="ARBA" id="ARBA00023082"/>
    </source>
</evidence>
<dbReference type="PROSITE" id="PS50044">
    <property type="entry name" value="SIGMA54_3"/>
    <property type="match status" value="1"/>
</dbReference>
<proteinExistence type="inferred from homology"/>
<feature type="domain" description="RNA polymerase sigma factor 54 DNA-binding" evidence="12">
    <location>
        <begin position="310"/>
        <end position="469"/>
    </location>
</feature>
<dbReference type="InterPro" id="IPR007046">
    <property type="entry name" value="RNA_pol_sigma_54_core-bd"/>
</dbReference>
<evidence type="ECO:0000256" key="1">
    <source>
        <dbReference type="ARBA" id="ARBA00008798"/>
    </source>
</evidence>
<dbReference type="Pfam" id="PF04552">
    <property type="entry name" value="Sigma54_DBD"/>
    <property type="match status" value="1"/>
</dbReference>
<sequence>MVMKASLQLRIGTQLTMTPQLQQAIALLQLSTLDLRQEIQQALDSNPLLEQEDEFGEQSVTETPESDWEESIPSELSIDSEWSDTYQDMAASSGAPEGPDFDRQAAGQSLHGHLLWQLAMTDVSERDHAVAESLIDALDANGYLTQPLNDIREGLRAQGLEGLSLREVENVLLRLQQFEPTGVFARDLRECLMLQLATLPDDTPLLVPARRLVRQFLEALGKHDKRLLKRRLGLDDEQLDDVIRLIRSLDPRPGSAFGVTNDSYITPDLVVRHDQEGWHLELNPDALPRLRVQPDYASLIKRADKSQDNQFLKDHLQEARWLIKSLSSRNDTLLRVGREIIARQIGFLEHGEEAMKPLILADIAEAVEMHESTISRVTTQKYIHTPRGVFELKYFFSSQVSGQEGGHSHSSTAIRARLKKLIQEETPGKPLSDSRLVSLLEEGGINVARRTVAKYREAMGIPSSSERRRLR</sequence>
<evidence type="ECO:0000313" key="14">
    <source>
        <dbReference type="EMBL" id="MCB8889702.1"/>
    </source>
</evidence>